<dbReference type="KEGG" id="pana:BBH88_14890"/>
<evidence type="ECO:0000259" key="2">
    <source>
        <dbReference type="Pfam" id="PF00293"/>
    </source>
</evidence>
<name>A0A1C7DJ89_9BACL</name>
<dbReference type="GO" id="GO:0016787">
    <property type="term" value="F:hydrolase activity"/>
    <property type="evidence" value="ECO:0007669"/>
    <property type="project" value="UniProtKB-KW"/>
</dbReference>
<keyword evidence="3" id="KW-0378">Hydrolase</keyword>
<dbReference type="SUPFAM" id="SSF55811">
    <property type="entry name" value="Nudix"/>
    <property type="match status" value="1"/>
</dbReference>
<evidence type="ECO:0000313" key="4">
    <source>
        <dbReference type="EMBL" id="EIM05405.1"/>
    </source>
</evidence>
<dbReference type="Gene3D" id="3.90.79.10">
    <property type="entry name" value="Nucleoside Triphosphate Pyrophosphohydrolase"/>
    <property type="match status" value="1"/>
</dbReference>
<dbReference type="Proteomes" id="UP000004725">
    <property type="component" value="Unassembled WGS sequence"/>
</dbReference>
<dbReference type="PANTHER" id="PTHR43736">
    <property type="entry name" value="ADP-RIBOSE PYROPHOSPHATASE"/>
    <property type="match status" value="1"/>
</dbReference>
<dbReference type="InterPro" id="IPR000086">
    <property type="entry name" value="NUDIX_hydrolase_dom"/>
</dbReference>
<dbReference type="Pfam" id="PF00293">
    <property type="entry name" value="NUDIX"/>
    <property type="match status" value="1"/>
</dbReference>
<dbReference type="EMBL" id="CP016534">
    <property type="protein sequence ID" value="ANU11487.1"/>
    <property type="molecule type" value="Genomic_DNA"/>
</dbReference>
<dbReference type="Proteomes" id="UP000092661">
    <property type="component" value="Chromosome"/>
</dbReference>
<evidence type="ECO:0000256" key="1">
    <source>
        <dbReference type="ARBA" id="ARBA00005582"/>
    </source>
</evidence>
<reference evidence="4 5" key="1">
    <citation type="journal article" date="2012" name="J. Bacteriol.">
        <title>Genome Sequence of the Antarctic Psychrophile Bacterium Planococcus antarcticus DSM 14505.</title>
        <authorList>
            <person name="Margolles A."/>
            <person name="Gueimonde M."/>
            <person name="Sanchez B."/>
        </authorList>
    </citation>
    <scope>NUCLEOTIDE SEQUENCE [LARGE SCALE GENOMIC DNA]</scope>
    <source>
        <strain evidence="4 5">DSM 14505</strain>
    </source>
</reference>
<dbReference type="PANTHER" id="PTHR43736:SF1">
    <property type="entry name" value="DIHYDRONEOPTERIN TRIPHOSPHATE DIPHOSPHATASE"/>
    <property type="match status" value="1"/>
</dbReference>
<protein>
    <submittedName>
        <fullName evidence="3">NUDIX hydrolase</fullName>
    </submittedName>
</protein>
<evidence type="ECO:0000313" key="6">
    <source>
        <dbReference type="Proteomes" id="UP000092661"/>
    </source>
</evidence>
<proteinExistence type="inferred from homology"/>
<comment type="similarity">
    <text evidence="1">Belongs to the Nudix hydrolase family.</text>
</comment>
<sequence>MTTSYVKWGEATVKLTWEANNSLPEYRLITSVHGFCFYEDQLLLVDLNHRGWDFPGGHIEENETPKECFQREAMEEGYVSGSSQLLGYIVVDHSENLVWDENGKYPKVGYQVFYRMNIETLHPFKAEHESAQRIFIPINEVANYYHEWNGLYQEILLEAQLMVGR</sequence>
<feature type="domain" description="Nudix hydrolase" evidence="2">
    <location>
        <begin position="38"/>
        <end position="142"/>
    </location>
</feature>
<dbReference type="eggNOG" id="COG0494">
    <property type="taxonomic scope" value="Bacteria"/>
</dbReference>
<dbReference type="InterPro" id="IPR015797">
    <property type="entry name" value="NUDIX_hydrolase-like_dom_sf"/>
</dbReference>
<gene>
    <name evidence="4" type="ORF">A1A1_16453</name>
    <name evidence="3" type="ORF">BBH88_14890</name>
</gene>
<evidence type="ECO:0000313" key="3">
    <source>
        <dbReference type="EMBL" id="ANU11487.1"/>
    </source>
</evidence>
<dbReference type="EMBL" id="AJYB01000077">
    <property type="protein sequence ID" value="EIM05405.1"/>
    <property type="molecule type" value="Genomic_DNA"/>
</dbReference>
<dbReference type="AlphaFoldDB" id="A0A1C7DJ89"/>
<evidence type="ECO:0000313" key="5">
    <source>
        <dbReference type="Proteomes" id="UP000004725"/>
    </source>
</evidence>
<dbReference type="RefSeq" id="WP_006831241.1">
    <property type="nucleotide sequence ID" value="NZ_AJYB01000077.1"/>
</dbReference>
<organism evidence="4 5">
    <name type="scientific">Planococcus antarcticus DSM 14505</name>
    <dbReference type="NCBI Taxonomy" id="1185653"/>
    <lineage>
        <taxon>Bacteria</taxon>
        <taxon>Bacillati</taxon>
        <taxon>Bacillota</taxon>
        <taxon>Bacilli</taxon>
        <taxon>Bacillales</taxon>
        <taxon>Caryophanaceae</taxon>
        <taxon>Planococcus</taxon>
    </lineage>
</organism>
<dbReference type="CDD" id="cd02883">
    <property type="entry name" value="NUDIX_Hydrolase"/>
    <property type="match status" value="1"/>
</dbReference>
<accession>A0A1C7DJ89</accession>
<dbReference type="OrthoDB" id="9804442at2"/>
<reference evidence="6" key="2">
    <citation type="submission" date="2016-07" db="EMBL/GenBank/DDBJ databases">
        <authorList>
            <person name="See-Too W.S."/>
        </authorList>
    </citation>
    <scope>NUCLEOTIDE SEQUENCE [LARGE SCALE GENOMIC DNA]</scope>
    <source>
        <strain evidence="6">DSM 14505</strain>
    </source>
</reference>
<reference evidence="3" key="3">
    <citation type="submission" date="2016-10" db="EMBL/GenBank/DDBJ databases">
        <authorList>
            <person name="See-Too W.S."/>
        </authorList>
    </citation>
    <scope>NUCLEOTIDE SEQUENCE</scope>
    <source>
        <strain evidence="3">DSM 14505</strain>
    </source>
</reference>
<keyword evidence="6" id="KW-1185">Reference proteome</keyword>